<dbReference type="InParanoid" id="I2H688"/>
<dbReference type="KEGG" id="tbl:TBLA_0F03530"/>
<feature type="compositionally biased region" description="Basic residues" evidence="1">
    <location>
        <begin position="231"/>
        <end position="242"/>
    </location>
</feature>
<dbReference type="SUPFAM" id="SSF56672">
    <property type="entry name" value="DNA/RNA polymerases"/>
    <property type="match status" value="1"/>
</dbReference>
<dbReference type="AlphaFoldDB" id="I2H688"/>
<dbReference type="PANTHER" id="PTHR11439">
    <property type="entry name" value="GAG-POL-RELATED RETROTRANSPOSON"/>
    <property type="match status" value="1"/>
</dbReference>
<evidence type="ECO:0000259" key="2">
    <source>
        <dbReference type="Pfam" id="PF07727"/>
    </source>
</evidence>
<protein>
    <recommendedName>
        <fullName evidence="2">Reverse transcriptase Ty1/copia-type domain-containing protein</fullName>
    </recommendedName>
</protein>
<dbReference type="Pfam" id="PF07727">
    <property type="entry name" value="RVT_2"/>
    <property type="match status" value="1"/>
</dbReference>
<dbReference type="HOGENOM" id="CLU_327643_0_0_1"/>
<evidence type="ECO:0000313" key="4">
    <source>
        <dbReference type="Proteomes" id="UP000002866"/>
    </source>
</evidence>
<accession>I2H688</accession>
<feature type="region of interest" description="Disordered" evidence="1">
    <location>
        <begin position="66"/>
        <end position="86"/>
    </location>
</feature>
<dbReference type="eggNOG" id="KOG0017">
    <property type="taxonomic scope" value="Eukaryota"/>
</dbReference>
<dbReference type="EMBL" id="HE806321">
    <property type="protein sequence ID" value="CCH61890.1"/>
    <property type="molecule type" value="Genomic_DNA"/>
</dbReference>
<dbReference type="Proteomes" id="UP000002866">
    <property type="component" value="Chromosome 6"/>
</dbReference>
<dbReference type="InterPro" id="IPR013103">
    <property type="entry name" value="RVT_2"/>
</dbReference>
<keyword evidence="4" id="KW-1185">Reference proteome</keyword>
<feature type="domain" description="Reverse transcriptase Ty1/copia-type" evidence="2">
    <location>
        <begin position="393"/>
        <end position="632"/>
    </location>
</feature>
<reference evidence="3 4" key="1">
    <citation type="journal article" date="2011" name="Proc. Natl. Acad. Sci. U.S.A.">
        <title>Evolutionary erosion of yeast sex chromosomes by mating-type switching accidents.</title>
        <authorList>
            <person name="Gordon J.L."/>
            <person name="Armisen D."/>
            <person name="Proux-Wera E."/>
            <person name="Oheigeartaigh S.S."/>
            <person name="Byrne K.P."/>
            <person name="Wolfe K.H."/>
        </authorList>
    </citation>
    <scope>NUCLEOTIDE SEQUENCE [LARGE SCALE GENOMIC DNA]</scope>
    <source>
        <strain evidence="4">ATCC 34711 / CBS 6284 / DSM 70876 / NBRC 10599 / NRRL Y-10934 / UCD 77-7</strain>
    </source>
</reference>
<sequence>MLSIHHTDEHQLDDTPTPKYHEILLRSAIPKLEDGSHQSKNAVKTPSNLVIDPIVNVNHDQTNKYTSDPIGQQPMTSSTQPQSATECHKDGITNVSLDEPTELTTTLLPLQSPLSPTPVNPEEINKLKTILTISQTKQLANFPSEELPLATLPSNPTSHDCVIPELGEHEQIKEPIHAEEHHTQHITLKVKQPIKHSRPSTESRKKKKKKVMKHKDNITIPNSKTSENNKTQRKKTGPIKHKRLTKEILKFPPPIELPDITNQLLDEALNEIIKEPKELITEEVNKPAKENNTITTQDKIKQNKNKIEKVPLITYSKRGRKQKPSKKMLEYLKEVKNKDREIVGYIAFALMSQPKYFTYYLKGEDKTGYINAIIEEHNSFIKMEVYTAITKDETNGIKPIPLKVVLTKKTDEKCLFLKFKARFVCKGFKQISGIDFDELEISSSVSRLETLRIFIALSVSMKLDIKQYDVSTAFPNSKIDKEILVGLPKDLLEILNLPKGQLWKLNKTVYGLKQSNKEWINLVRNFMTKQGFTVNNVDENIYLRKIGHNVIICLSYVDDFLIATDNPNLRKELFNQMNKEWDVKDMGSVKKYLGMTFITYPDGSVSLDQRIYLTELLERYHDKNHKIRATPMSEIPIPLNEDNSTPLDKDETSVYRSIVGAILWASLCTRADLSYAISKLGSKSSKPTIDDKKILMHTLSYIKGTINRKLYFQAKKNKDNELIGFSDASFGTGKSILSQYGYIFTWSGTPISWCSKKQRSTSISMYESELFGLSEVYKESLWMRSLFETFSLNTNTIVIYEDNKNVISTAIGTEDHSASKHIGFRKKFINEITMTGLSVPFYVKSEHNIADLLTKPLGDIAFNKLILRMFGDEVKNQK</sequence>
<dbReference type="RefSeq" id="XP_004181409.1">
    <property type="nucleotide sequence ID" value="XM_004181361.1"/>
</dbReference>
<feature type="compositionally biased region" description="Polar residues" evidence="1">
    <location>
        <begin position="219"/>
        <end position="229"/>
    </location>
</feature>
<proteinExistence type="predicted"/>
<dbReference type="PANTHER" id="PTHR11439:SF467">
    <property type="entry name" value="INTEGRASE CATALYTIC DOMAIN-CONTAINING PROTEIN"/>
    <property type="match status" value="1"/>
</dbReference>
<name>I2H688_HENB6</name>
<gene>
    <name evidence="3" type="primary">TBLA0F03530</name>
    <name evidence="3" type="ORF">TBLA_0F03530</name>
</gene>
<dbReference type="OMA" id="QSATECH"/>
<evidence type="ECO:0000313" key="3">
    <source>
        <dbReference type="EMBL" id="CCH61890.1"/>
    </source>
</evidence>
<dbReference type="OrthoDB" id="4026416at2759"/>
<feature type="compositionally biased region" description="Low complexity" evidence="1">
    <location>
        <begin position="72"/>
        <end position="83"/>
    </location>
</feature>
<dbReference type="InterPro" id="IPR043502">
    <property type="entry name" value="DNA/RNA_pol_sf"/>
</dbReference>
<dbReference type="CDD" id="cd09272">
    <property type="entry name" value="RNase_HI_RT_Ty1"/>
    <property type="match status" value="1"/>
</dbReference>
<dbReference type="GeneID" id="14496999"/>
<feature type="compositionally biased region" description="Basic residues" evidence="1">
    <location>
        <begin position="192"/>
        <end position="213"/>
    </location>
</feature>
<organism evidence="3 4">
    <name type="scientific">Henningerozyma blattae (strain ATCC 34711 / CBS 6284 / DSM 70876 / NBRC 10599 / NRRL Y-10934 / UCD 77-7)</name>
    <name type="common">Yeast</name>
    <name type="synonym">Tetrapisispora blattae</name>
    <dbReference type="NCBI Taxonomy" id="1071380"/>
    <lineage>
        <taxon>Eukaryota</taxon>
        <taxon>Fungi</taxon>
        <taxon>Dikarya</taxon>
        <taxon>Ascomycota</taxon>
        <taxon>Saccharomycotina</taxon>
        <taxon>Saccharomycetes</taxon>
        <taxon>Saccharomycetales</taxon>
        <taxon>Saccharomycetaceae</taxon>
        <taxon>Henningerozyma</taxon>
    </lineage>
</organism>
<feature type="region of interest" description="Disordered" evidence="1">
    <location>
        <begin position="183"/>
        <end position="242"/>
    </location>
</feature>
<evidence type="ECO:0000256" key="1">
    <source>
        <dbReference type="SAM" id="MobiDB-lite"/>
    </source>
</evidence>